<accession>A0A329VC11</accession>
<protein>
    <submittedName>
        <fullName evidence="1">Uncharacterized protein</fullName>
    </submittedName>
</protein>
<organism evidence="1 2">
    <name type="scientific">Photorhabdus laumondii subsp. clarkei</name>
    <dbReference type="NCBI Taxonomy" id="2029685"/>
    <lineage>
        <taxon>Bacteria</taxon>
        <taxon>Pseudomonadati</taxon>
        <taxon>Pseudomonadota</taxon>
        <taxon>Gammaproteobacteria</taxon>
        <taxon>Enterobacterales</taxon>
        <taxon>Morganellaceae</taxon>
        <taxon>Photorhabdus</taxon>
    </lineage>
</organism>
<name>A0A329VC11_9GAMM</name>
<dbReference type="RefSeq" id="WP_113026700.1">
    <property type="nucleotide sequence ID" value="NZ_CAWNWQ010000031.1"/>
</dbReference>
<dbReference type="Proteomes" id="UP000250870">
    <property type="component" value="Unassembled WGS sequence"/>
</dbReference>
<gene>
    <name evidence="1" type="ORF">CKY01_18305</name>
</gene>
<evidence type="ECO:0000313" key="2">
    <source>
        <dbReference type="Proteomes" id="UP000250870"/>
    </source>
</evidence>
<sequence>MSANKEVSSYFKTNRPYLGTIFTDLESSIYNAFYRHSSTLELMNEVSEYLGNYGREGLHHTVNHLLGNEAILKTIAKKSYLQGNGFYKIVLSEQREYSIRLHIWINGIEAQENLHSHRWPFASVVTDGCLKSEIWIDSALPNTPEYQEFFYVGKHLSLNEIGTARVELKCHMEHQAGDSYVLMPNVLHRVVVDPLAEMTATVICRARHAMHWSRNVNVNKIIPDVTPLYMHMRELHLVLTEYLKTSLKSKTSKSGIKNDKC</sequence>
<comment type="caution">
    <text evidence="1">The sequence shown here is derived from an EMBL/GenBank/DDBJ whole genome shotgun (WGS) entry which is preliminary data.</text>
</comment>
<dbReference type="EMBL" id="NSCI01000031">
    <property type="protein sequence ID" value="RAW86104.1"/>
    <property type="molecule type" value="Genomic_DNA"/>
</dbReference>
<dbReference type="AlphaFoldDB" id="A0A329VC11"/>
<evidence type="ECO:0000313" key="1">
    <source>
        <dbReference type="EMBL" id="RAW86104.1"/>
    </source>
</evidence>
<reference evidence="1 2" key="1">
    <citation type="journal article" date="2018" name="Int. J. Syst. Evol. Microbiol.">
        <title>Whole-genome-based revisit of Photorhabdus phylogeny: proposal for the elevation of most Photorhabdus subspecies to the species level and description of one novel species Photorhabdus bodei sp. nov., and one novel subspecies Photorhabdus laumondii subsp. clarkei subsp. nov.</title>
        <authorList>
            <person name="Machado R.A.R."/>
            <person name="Wuthrich D."/>
            <person name="Kuhnert P."/>
            <person name="Arce C.C.M."/>
            <person name="Thonen L."/>
            <person name="Ruiz C."/>
            <person name="Zhang X."/>
            <person name="Robert C.A.M."/>
            <person name="Karimi J."/>
            <person name="Kamali S."/>
            <person name="Ma J."/>
            <person name="Bruggmann R."/>
            <person name="Erb M."/>
        </authorList>
    </citation>
    <scope>NUCLEOTIDE SEQUENCE [LARGE SCALE GENOMIC DNA]</scope>
    <source>
        <strain evidence="1 2">BOJ-47</strain>
    </source>
</reference>
<proteinExistence type="predicted"/>